<dbReference type="RefSeq" id="WP_265997748.1">
    <property type="nucleotide sequence ID" value="NZ_JAPJDN010000011.1"/>
</dbReference>
<dbReference type="Proteomes" id="UP001300745">
    <property type="component" value="Unassembled WGS sequence"/>
</dbReference>
<keyword evidence="2" id="KW-0274">FAD</keyword>
<dbReference type="PANTHER" id="PTHR48083">
    <property type="entry name" value="MEDIUM-CHAIN SPECIFIC ACYL-COA DEHYDROGENASE, MITOCHONDRIAL-RELATED"/>
    <property type="match status" value="1"/>
</dbReference>
<keyword evidence="1" id="KW-0285">Flavoprotein</keyword>
<accession>A0ABT3SEN1</accession>
<reference evidence="5 6" key="1">
    <citation type="submission" date="2022-11" db="EMBL/GenBank/DDBJ databases">
        <title>Mycobacterium sp. nov.</title>
        <authorList>
            <person name="Papic B."/>
            <person name="Spicic S."/>
            <person name="Duvnjak S."/>
        </authorList>
    </citation>
    <scope>NUCLEOTIDE SEQUENCE [LARGE SCALE GENOMIC DNA]</scope>
    <source>
        <strain evidence="5 6">CVI_P4</strain>
    </source>
</reference>
<dbReference type="EMBL" id="JAPJDO010000011">
    <property type="protein sequence ID" value="MCX2937955.1"/>
    <property type="molecule type" value="Genomic_DNA"/>
</dbReference>
<evidence type="ECO:0000313" key="6">
    <source>
        <dbReference type="Proteomes" id="UP001300745"/>
    </source>
</evidence>
<evidence type="ECO:0000256" key="3">
    <source>
        <dbReference type="ARBA" id="ARBA00023002"/>
    </source>
</evidence>
<dbReference type="SUPFAM" id="SSF47203">
    <property type="entry name" value="Acyl-CoA dehydrogenase C-terminal domain-like"/>
    <property type="match status" value="1"/>
</dbReference>
<feature type="domain" description="Acyl-CoA dehydrogenase/oxidase C-terminal" evidence="4">
    <location>
        <begin position="207"/>
        <end position="320"/>
    </location>
</feature>
<dbReference type="Gene3D" id="1.20.140.10">
    <property type="entry name" value="Butyryl-CoA Dehydrogenase, subunit A, domain 3"/>
    <property type="match status" value="1"/>
</dbReference>
<dbReference type="InterPro" id="IPR050741">
    <property type="entry name" value="Acyl-CoA_dehydrogenase"/>
</dbReference>
<proteinExistence type="predicted"/>
<dbReference type="InterPro" id="IPR036250">
    <property type="entry name" value="AcylCo_DH-like_C"/>
</dbReference>
<dbReference type="InterPro" id="IPR009075">
    <property type="entry name" value="AcylCo_DH/oxidase_C"/>
</dbReference>
<dbReference type="Pfam" id="PF00441">
    <property type="entry name" value="Acyl-CoA_dh_1"/>
    <property type="match status" value="1"/>
</dbReference>
<name>A0ABT3SEN1_9MYCO</name>
<evidence type="ECO:0000313" key="5">
    <source>
        <dbReference type="EMBL" id="MCX2937955.1"/>
    </source>
</evidence>
<protein>
    <submittedName>
        <fullName evidence="5">Acyl-CoA dehydrogenase family protein</fullName>
    </submittedName>
</protein>
<gene>
    <name evidence="5" type="ORF">ORI27_14710</name>
</gene>
<sequence length="372" mass="39396">MTTSWLAGGIFDAASDRDDDLAGLRTLVEDIGHRATRTDSGQARLRQDFDKTLWTTLVDSGLSHLSSSAELQAGPVELAIVLHGLARHNGAVPIAETDLLGSWLATTAGLPHPGTPPLTVAIAAGNQHQRHSGRVSGIASDAPWIDVAEIVLAVRDTDRLLVTAIAAPATDHGYNLAGEPRATIAFDVPESDFVSLDARVGDELIRRGAWARCVQILGALDTAAELTVAHTHNRNQFGRSLSKFQSVQHALARMAGELERARASVTLAVAAAEGGFDSPQTEYAVTAAKVTLGEAVDVVTTTAHQLHGAVGVTVEHDLWMSTMRARSWIDEFGSTAHYARRLGEVTMHAAGAGFDPWDALIGTGLDAWGPPQ</sequence>
<keyword evidence="6" id="KW-1185">Reference proteome</keyword>
<keyword evidence="3" id="KW-0560">Oxidoreductase</keyword>
<comment type="caution">
    <text evidence="5">The sequence shown here is derived from an EMBL/GenBank/DDBJ whole genome shotgun (WGS) entry which is preliminary data.</text>
</comment>
<evidence type="ECO:0000256" key="1">
    <source>
        <dbReference type="ARBA" id="ARBA00022630"/>
    </source>
</evidence>
<organism evidence="5 6">
    <name type="scientific">Mycobacterium pinniadriaticum</name>
    <dbReference type="NCBI Taxonomy" id="2994102"/>
    <lineage>
        <taxon>Bacteria</taxon>
        <taxon>Bacillati</taxon>
        <taxon>Actinomycetota</taxon>
        <taxon>Actinomycetes</taxon>
        <taxon>Mycobacteriales</taxon>
        <taxon>Mycobacteriaceae</taxon>
        <taxon>Mycobacterium</taxon>
    </lineage>
</organism>
<evidence type="ECO:0000256" key="2">
    <source>
        <dbReference type="ARBA" id="ARBA00022827"/>
    </source>
</evidence>
<evidence type="ECO:0000259" key="4">
    <source>
        <dbReference type="Pfam" id="PF00441"/>
    </source>
</evidence>
<dbReference type="PANTHER" id="PTHR48083:SF33">
    <property type="entry name" value="ACYL-COENZYME A DEHYDROGENASE"/>
    <property type="match status" value="1"/>
</dbReference>